<comment type="similarity">
    <text evidence="3 12">Belongs to the SSU72 phosphatase family.</text>
</comment>
<keyword evidence="8 12" id="KW-0904">Protein phosphatase</keyword>
<protein>
    <recommendedName>
        <fullName evidence="5 12">RNA polymerase II subunit A C-terminal domain phosphatase SSU72</fullName>
        <shortName evidence="12">CTD phosphatase SSU72</shortName>
        <ecNumber evidence="4 12">3.1.3.16</ecNumber>
    </recommendedName>
</protein>
<dbReference type="GO" id="GO:0005847">
    <property type="term" value="C:mRNA cleavage and polyadenylation specificity factor complex"/>
    <property type="evidence" value="ECO:0007669"/>
    <property type="project" value="UniProtKB-ARBA"/>
</dbReference>
<name>A0A9P0QV52_9ASCO</name>
<organism evidence="13 14">
    <name type="scientific">[Candida] railenensis</name>
    <dbReference type="NCBI Taxonomy" id="45579"/>
    <lineage>
        <taxon>Eukaryota</taxon>
        <taxon>Fungi</taxon>
        <taxon>Dikarya</taxon>
        <taxon>Ascomycota</taxon>
        <taxon>Saccharomycotina</taxon>
        <taxon>Pichiomycetes</taxon>
        <taxon>Debaryomycetaceae</taxon>
        <taxon>Kurtzmaniella</taxon>
    </lineage>
</organism>
<comment type="subcellular location">
    <subcellularLocation>
        <location evidence="2 12">Nucleus</location>
    </subcellularLocation>
</comment>
<keyword evidence="7 12" id="KW-0378">Hydrolase</keyword>
<keyword evidence="6 12" id="KW-0507">mRNA processing</keyword>
<dbReference type="Gene3D" id="3.40.50.2300">
    <property type="match status" value="2"/>
</dbReference>
<evidence type="ECO:0000256" key="3">
    <source>
        <dbReference type="ARBA" id="ARBA00008978"/>
    </source>
</evidence>
<dbReference type="OrthoDB" id="57957at2759"/>
<comment type="function">
    <text evidence="12">Component of the cleavage and polyadenylation factor (CPF) complex, which plays a key role in polyadenylation-dependent pre-mRNA 3'-end formation and cooperates with cleavage factors including the CFIA complex and NAB4/CFIB. SSU72 is required for 3'-end formation of snoRNAs.</text>
</comment>
<evidence type="ECO:0000256" key="4">
    <source>
        <dbReference type="ARBA" id="ARBA00013081"/>
    </source>
</evidence>
<evidence type="ECO:0000256" key="10">
    <source>
        <dbReference type="ARBA" id="ARBA00047761"/>
    </source>
</evidence>
<evidence type="ECO:0000256" key="2">
    <source>
        <dbReference type="ARBA" id="ARBA00004123"/>
    </source>
</evidence>
<dbReference type="PANTHER" id="PTHR20383">
    <property type="entry name" value="RNA POLYMERASE II SUBUNIT A C-TERMINAL DOMAIN PHOSPHATASE"/>
    <property type="match status" value="1"/>
</dbReference>
<evidence type="ECO:0000313" key="14">
    <source>
        <dbReference type="Proteomes" id="UP000837801"/>
    </source>
</evidence>
<dbReference type="EC" id="3.1.3.16" evidence="4 12"/>
<evidence type="ECO:0000313" key="13">
    <source>
        <dbReference type="EMBL" id="CAH2354914.1"/>
    </source>
</evidence>
<reference evidence="13" key="1">
    <citation type="submission" date="2022-03" db="EMBL/GenBank/DDBJ databases">
        <authorList>
            <person name="Legras J.-L."/>
            <person name="Devillers H."/>
            <person name="Grondin C."/>
        </authorList>
    </citation>
    <scope>NUCLEOTIDE SEQUENCE</scope>
    <source>
        <strain evidence="13">CLIB 1423</strain>
    </source>
</reference>
<evidence type="ECO:0000256" key="12">
    <source>
        <dbReference type="RuleBase" id="RU369031"/>
    </source>
</evidence>
<keyword evidence="9 12" id="KW-0539">Nucleus</keyword>
<evidence type="ECO:0000256" key="1">
    <source>
        <dbReference type="ARBA" id="ARBA00002497"/>
    </source>
</evidence>
<comment type="catalytic activity">
    <reaction evidence="10 12">
        <text>O-phospho-L-seryl-[protein] + H2O = L-seryl-[protein] + phosphate</text>
        <dbReference type="Rhea" id="RHEA:20629"/>
        <dbReference type="Rhea" id="RHEA-COMP:9863"/>
        <dbReference type="Rhea" id="RHEA-COMP:11604"/>
        <dbReference type="ChEBI" id="CHEBI:15377"/>
        <dbReference type="ChEBI" id="CHEBI:29999"/>
        <dbReference type="ChEBI" id="CHEBI:43474"/>
        <dbReference type="ChEBI" id="CHEBI:83421"/>
        <dbReference type="EC" id="3.1.3.16"/>
    </reaction>
</comment>
<sequence length="229" mass="26507">MVEKIEDSLKICTVCASNNNRSMESHKQLRDAGFDVQSFGTGSAVRLPGPSIDKPNVYEFGTPYEEIYQDLTSQDCRKMYESNGLIHMIDRNRHIKKAPEKWHENVYAGKFDLVITCEERCFDSVLDDLMVRMVSNPIADNEVRKAVHVINVDIKDDNENAIIGGRGILKLVKMIHEFRREEMKRLKEVNGDKYVGEHDIILEDNIMKILVNWQKDHTHLQTLYGVSYY</sequence>
<evidence type="ECO:0000256" key="6">
    <source>
        <dbReference type="ARBA" id="ARBA00022664"/>
    </source>
</evidence>
<evidence type="ECO:0000256" key="8">
    <source>
        <dbReference type="ARBA" id="ARBA00022912"/>
    </source>
</evidence>
<proteinExistence type="inferred from homology"/>
<accession>A0A9P0QV52</accession>
<evidence type="ECO:0000256" key="9">
    <source>
        <dbReference type="ARBA" id="ARBA00023242"/>
    </source>
</evidence>
<keyword evidence="14" id="KW-1185">Reference proteome</keyword>
<comment type="function">
    <text evidence="1 12">Processively dephosphorylates Ser-5 of the heptad repeats YSPTSPS in the C-terminal domain of the largest RNA polymerase II subunit (RPB1).</text>
</comment>
<evidence type="ECO:0000256" key="5">
    <source>
        <dbReference type="ARBA" id="ARBA00017215"/>
    </source>
</evidence>
<dbReference type="GO" id="GO:0031124">
    <property type="term" value="P:mRNA 3'-end processing"/>
    <property type="evidence" value="ECO:0007669"/>
    <property type="project" value="UniProtKB-ARBA"/>
</dbReference>
<dbReference type="Proteomes" id="UP000837801">
    <property type="component" value="Unassembled WGS sequence"/>
</dbReference>
<dbReference type="GO" id="GO:0008420">
    <property type="term" value="F:RNA polymerase II CTD heptapeptide repeat phosphatase activity"/>
    <property type="evidence" value="ECO:0007669"/>
    <property type="project" value="UniProtKB-ARBA"/>
</dbReference>
<comment type="caution">
    <text evidence="13">The sequence shown here is derived from an EMBL/GenBank/DDBJ whole genome shotgun (WGS) entry which is preliminary data.</text>
</comment>
<comment type="catalytic activity">
    <reaction evidence="11 12">
        <text>O-phospho-L-threonyl-[protein] + H2O = L-threonyl-[protein] + phosphate</text>
        <dbReference type="Rhea" id="RHEA:47004"/>
        <dbReference type="Rhea" id="RHEA-COMP:11060"/>
        <dbReference type="Rhea" id="RHEA-COMP:11605"/>
        <dbReference type="ChEBI" id="CHEBI:15377"/>
        <dbReference type="ChEBI" id="CHEBI:30013"/>
        <dbReference type="ChEBI" id="CHEBI:43474"/>
        <dbReference type="ChEBI" id="CHEBI:61977"/>
        <dbReference type="EC" id="3.1.3.16"/>
    </reaction>
</comment>
<evidence type="ECO:0000256" key="11">
    <source>
        <dbReference type="ARBA" id="ARBA00048336"/>
    </source>
</evidence>
<dbReference type="FunFam" id="3.40.50.2300:FF:000039">
    <property type="entry name" value="RNA polymerase II subunit A C-terminal domain phosphatase"/>
    <property type="match status" value="1"/>
</dbReference>
<comment type="subunit">
    <text evidence="12">Component of the cleavage and polyadenylation factor (CPF) complex.</text>
</comment>
<dbReference type="Pfam" id="PF04722">
    <property type="entry name" value="Ssu72"/>
    <property type="match status" value="1"/>
</dbReference>
<evidence type="ECO:0000256" key="7">
    <source>
        <dbReference type="ARBA" id="ARBA00022801"/>
    </source>
</evidence>
<dbReference type="InterPro" id="IPR006811">
    <property type="entry name" value="RNA_pol_II_suA"/>
</dbReference>
<gene>
    <name evidence="13" type="primary">SSU72</name>
    <name evidence="13" type="ORF">CLIB1423_19S02476</name>
</gene>
<dbReference type="EMBL" id="CAKXYY010000019">
    <property type="protein sequence ID" value="CAH2354914.1"/>
    <property type="molecule type" value="Genomic_DNA"/>
</dbReference>
<dbReference type="AlphaFoldDB" id="A0A9P0QV52"/>